<dbReference type="NCBIfam" id="TIGR00172">
    <property type="entry name" value="maf"/>
    <property type="match status" value="1"/>
</dbReference>
<dbReference type="InterPro" id="IPR003697">
    <property type="entry name" value="Maf-like"/>
</dbReference>
<evidence type="ECO:0000256" key="1">
    <source>
        <dbReference type="ARBA" id="ARBA00001968"/>
    </source>
</evidence>
<dbReference type="PANTHER" id="PTHR43213">
    <property type="entry name" value="BIFUNCTIONAL DTTP/UTP PYROPHOSPHATASE/METHYLTRANSFERASE PROTEIN-RELATED"/>
    <property type="match status" value="1"/>
</dbReference>
<dbReference type="KEGG" id="nco:AAW31_15000"/>
<proteinExistence type="inferred from homology"/>
<dbReference type="SUPFAM" id="SSF52972">
    <property type="entry name" value="ITPase-like"/>
    <property type="match status" value="1"/>
</dbReference>
<evidence type="ECO:0000313" key="8">
    <source>
        <dbReference type="Proteomes" id="UP000324176"/>
    </source>
</evidence>
<keyword evidence="4" id="KW-0963">Cytoplasm</keyword>
<comment type="catalytic activity">
    <reaction evidence="4">
        <text>dTTP + H2O = dTMP + diphosphate + H(+)</text>
        <dbReference type="Rhea" id="RHEA:28534"/>
        <dbReference type="ChEBI" id="CHEBI:15377"/>
        <dbReference type="ChEBI" id="CHEBI:15378"/>
        <dbReference type="ChEBI" id="CHEBI:33019"/>
        <dbReference type="ChEBI" id="CHEBI:37568"/>
        <dbReference type="ChEBI" id="CHEBI:63528"/>
        <dbReference type="EC" id="3.6.1.9"/>
    </reaction>
</comment>
<feature type="active site" description="Proton acceptor" evidence="4">
    <location>
        <position position="86"/>
    </location>
</feature>
<comment type="cofactor">
    <cofactor evidence="1 4">
        <name>a divalent metal cation</name>
        <dbReference type="ChEBI" id="CHEBI:60240"/>
    </cofactor>
</comment>
<dbReference type="PIRSF" id="PIRSF006305">
    <property type="entry name" value="Maf"/>
    <property type="match status" value="1"/>
</dbReference>
<dbReference type="Proteomes" id="UP000324176">
    <property type="component" value="Unassembled WGS sequence"/>
</dbReference>
<comment type="function">
    <text evidence="4">Nucleoside triphosphate pyrophosphatase that hydrolyzes dTTP and UTP. May have a dual role in cell division arrest and in preventing the incorporation of modified nucleotides into cellular nucleic acids.</text>
</comment>
<sequence length="209" mass="23025">MTFAGHYIYLASRSPRRRELLKQIGVRHSVLLMRETVSRAVDIDETPLLDESPTDYVYRITHAKAEAGRIRLIQRKLPLFPVLAADTIVALDGCIFGKPKDAIHAEEMLTALSGRTHQVLTAIALNLQGTIKHRLSITTVRFREIGKREIQACIAGGEAFDKAGAYAIQGMAAAFIVEIFGSYSGVMGLPLFETAQLLEESGIKVFPES</sequence>
<dbReference type="GO" id="GO:0047429">
    <property type="term" value="F:nucleoside triphosphate diphosphatase activity"/>
    <property type="evidence" value="ECO:0007669"/>
    <property type="project" value="UniProtKB-EC"/>
</dbReference>
<dbReference type="PANTHER" id="PTHR43213:SF5">
    <property type="entry name" value="BIFUNCTIONAL DTTP_UTP PYROPHOSPHATASE_METHYLTRANSFERASE PROTEIN-RELATED"/>
    <property type="match status" value="1"/>
</dbReference>
<dbReference type="PATRIC" id="fig|44574.3.peg.3629"/>
<dbReference type="InterPro" id="IPR029001">
    <property type="entry name" value="ITPase-like_fam"/>
</dbReference>
<evidence type="ECO:0000313" key="5">
    <source>
        <dbReference type="EMBL" id="AKH38813.1"/>
    </source>
</evidence>
<gene>
    <name evidence="5" type="ORF">AAW31_15000</name>
    <name evidence="6" type="ORF">BCL69_101938</name>
</gene>
<feature type="site" description="Important for substrate specificity" evidence="4">
    <location>
        <position position="169"/>
    </location>
</feature>
<evidence type="ECO:0000313" key="6">
    <source>
        <dbReference type="EMBL" id="TYP88783.1"/>
    </source>
</evidence>
<keyword evidence="2 4" id="KW-0378">Hydrolase</keyword>
<dbReference type="GO" id="GO:0005737">
    <property type="term" value="C:cytoplasm"/>
    <property type="evidence" value="ECO:0007669"/>
    <property type="project" value="UniProtKB-SubCell"/>
</dbReference>
<evidence type="ECO:0000256" key="4">
    <source>
        <dbReference type="HAMAP-Rule" id="MF_00528"/>
    </source>
</evidence>
<name>A0A0F7KI82_9PROT</name>
<comment type="subcellular location">
    <subcellularLocation>
        <location evidence="4">Cytoplasm</location>
    </subcellularLocation>
</comment>
<comment type="catalytic activity">
    <reaction evidence="4">
        <text>UTP + H2O = UMP + diphosphate + H(+)</text>
        <dbReference type="Rhea" id="RHEA:29395"/>
        <dbReference type="ChEBI" id="CHEBI:15377"/>
        <dbReference type="ChEBI" id="CHEBI:15378"/>
        <dbReference type="ChEBI" id="CHEBI:33019"/>
        <dbReference type="ChEBI" id="CHEBI:46398"/>
        <dbReference type="ChEBI" id="CHEBI:57865"/>
        <dbReference type="EC" id="3.6.1.9"/>
    </reaction>
</comment>
<evidence type="ECO:0000256" key="2">
    <source>
        <dbReference type="ARBA" id="ARBA00022801"/>
    </source>
</evidence>
<dbReference type="AlphaFoldDB" id="A0A0F7KI82"/>
<dbReference type="RefSeq" id="WP_046850848.1">
    <property type="nucleotide sequence ID" value="NZ_CBDIPD010000111.1"/>
</dbReference>
<evidence type="ECO:0000256" key="3">
    <source>
        <dbReference type="ARBA" id="ARBA00023080"/>
    </source>
</evidence>
<dbReference type="CDD" id="cd00555">
    <property type="entry name" value="Maf"/>
    <property type="match status" value="1"/>
</dbReference>
<keyword evidence="7" id="KW-1185">Reference proteome</keyword>
<accession>A0A0F7KI82</accession>
<organism evidence="5 7">
    <name type="scientific">Nitrosomonas communis</name>
    <dbReference type="NCBI Taxonomy" id="44574"/>
    <lineage>
        <taxon>Bacteria</taxon>
        <taxon>Pseudomonadati</taxon>
        <taxon>Pseudomonadota</taxon>
        <taxon>Betaproteobacteria</taxon>
        <taxon>Nitrosomonadales</taxon>
        <taxon>Nitrosomonadaceae</taxon>
        <taxon>Nitrosomonas</taxon>
    </lineage>
</organism>
<dbReference type="GO" id="GO:0009117">
    <property type="term" value="P:nucleotide metabolic process"/>
    <property type="evidence" value="ECO:0007669"/>
    <property type="project" value="UniProtKB-KW"/>
</dbReference>
<feature type="site" description="Important for substrate specificity" evidence="4">
    <location>
        <position position="16"/>
    </location>
</feature>
<evidence type="ECO:0000313" key="7">
    <source>
        <dbReference type="Proteomes" id="UP000034156"/>
    </source>
</evidence>
<comment type="caution">
    <text evidence="4">Lacks conserved residue(s) required for the propagation of feature annotation.</text>
</comment>
<dbReference type="HAMAP" id="MF_00528">
    <property type="entry name" value="Maf"/>
    <property type="match status" value="1"/>
</dbReference>
<keyword evidence="3 4" id="KW-0546">Nucleotide metabolism</keyword>
<dbReference type="EC" id="3.6.1.9" evidence="4"/>
<reference evidence="7" key="1">
    <citation type="submission" date="2015-05" db="EMBL/GenBank/DDBJ databases">
        <title>Draft genome of Nitrosomonas communis strain Nm2.</title>
        <authorList>
            <person name="Kozlowski J.A."/>
            <person name="Kits K.D."/>
            <person name="Stein L.Y."/>
        </authorList>
    </citation>
    <scope>NUCLEOTIDE SEQUENCE [LARGE SCALE GENOMIC DNA]</scope>
    <source>
        <strain evidence="7">Nm2</strain>
    </source>
</reference>
<dbReference type="Gene3D" id="3.90.950.10">
    <property type="match status" value="1"/>
</dbReference>
<feature type="site" description="Important for substrate specificity" evidence="4">
    <location>
        <position position="87"/>
    </location>
</feature>
<dbReference type="EMBL" id="VNHT01000019">
    <property type="protein sequence ID" value="TYP88783.1"/>
    <property type="molecule type" value="Genomic_DNA"/>
</dbReference>
<reference evidence="6 8" key="3">
    <citation type="submission" date="2019-07" db="EMBL/GenBank/DDBJ databases">
        <title>Active sludge and wastewater microbial communities from Klosterneuburg, Austria.</title>
        <authorList>
            <person name="Wagner M."/>
        </authorList>
    </citation>
    <scope>NUCLEOTIDE SEQUENCE [LARGE SCALE GENOMIC DNA]</scope>
    <source>
        <strain evidence="6 8">Nm2</strain>
    </source>
</reference>
<reference evidence="5 7" key="2">
    <citation type="journal article" date="2016" name="Genome Announc.">
        <title>Genome Sequence of Nitrosomonas communis Strain Nm2, a Mesophilic Ammonia-Oxidizing Bacterium Isolated from Mediterranean Soil.</title>
        <authorList>
            <person name="Kozlowski J.A."/>
            <person name="Kits K.D."/>
            <person name="Stein L.Y."/>
        </authorList>
    </citation>
    <scope>NUCLEOTIDE SEQUENCE [LARGE SCALE GENOMIC DNA]</scope>
    <source>
        <strain evidence="5 7">Nm2</strain>
    </source>
</reference>
<dbReference type="Proteomes" id="UP000034156">
    <property type="component" value="Chromosome"/>
</dbReference>
<dbReference type="Pfam" id="PF02545">
    <property type="entry name" value="Maf"/>
    <property type="match status" value="1"/>
</dbReference>
<protein>
    <recommendedName>
        <fullName evidence="4">dTTP/UTP pyrophosphatase</fullName>
        <shortName evidence="4">dTTPase/UTPase</shortName>
        <ecNumber evidence="4">3.6.1.9</ecNumber>
    </recommendedName>
    <alternativeName>
        <fullName evidence="4">Nucleoside triphosphate pyrophosphatase</fullName>
    </alternativeName>
    <alternativeName>
        <fullName evidence="4">Nucleotide pyrophosphatase</fullName>
        <shortName evidence="4">Nucleotide PPase</shortName>
    </alternativeName>
</protein>
<dbReference type="EMBL" id="CP011451">
    <property type="protein sequence ID" value="AKH38813.1"/>
    <property type="molecule type" value="Genomic_DNA"/>
</dbReference>
<comment type="similarity">
    <text evidence="4">Belongs to the Maf family. YhdE subfamily.</text>
</comment>